<reference evidence="2" key="1">
    <citation type="submission" date="2018-02" db="EMBL/GenBank/DDBJ databases">
        <authorList>
            <person name="Clavel T."/>
            <person name="Strowig T."/>
        </authorList>
    </citation>
    <scope>NUCLEOTIDE SEQUENCE [LARGE SCALE GENOMIC DNA]</scope>
    <source>
        <strain evidence="2">DSM 103720</strain>
    </source>
</reference>
<dbReference type="SUPFAM" id="SSF51197">
    <property type="entry name" value="Clavaminate synthase-like"/>
    <property type="match status" value="1"/>
</dbReference>
<dbReference type="PANTHER" id="PTHR34986:SF1">
    <property type="entry name" value="PROTEIN YIAL"/>
    <property type="match status" value="1"/>
</dbReference>
<keyword evidence="2" id="KW-1185">Reference proteome</keyword>
<name>A0A2V1IML8_9BACT</name>
<dbReference type="EMBL" id="PUEC01000025">
    <property type="protein sequence ID" value="PWB01115.1"/>
    <property type="molecule type" value="Genomic_DNA"/>
</dbReference>
<dbReference type="PANTHER" id="PTHR34986">
    <property type="entry name" value="EVOLVED BETA-GALACTOSIDASE SUBUNIT BETA"/>
    <property type="match status" value="1"/>
</dbReference>
<dbReference type="Gene3D" id="2.60.120.370">
    <property type="entry name" value="YhcH/YjgK/YiaL"/>
    <property type="match status" value="1"/>
</dbReference>
<gene>
    <name evidence="1" type="ORF">C5O23_10555</name>
</gene>
<evidence type="ECO:0000313" key="1">
    <source>
        <dbReference type="EMBL" id="PWB01115.1"/>
    </source>
</evidence>
<sequence length="183" mass="21201">MTNENLMTAAEAQQWVESREWANGWSVNADKSIDALEFANQYHRNKALWDKLFKFLAETDPMTLEAGKKIVLEEARLWINVLEYTPKSAEETKIESHRNFIDLQYIYEGNELMGLAGKVTPINEYDPVKDRTNYSTDEEIVYSPAPADRFFLYFPKDMHQPSVRSVENPGISRKLVGKIEYAK</sequence>
<organism evidence="1 2">
    <name type="scientific">Duncaniella muris</name>
    <dbReference type="NCBI Taxonomy" id="2094150"/>
    <lineage>
        <taxon>Bacteria</taxon>
        <taxon>Pseudomonadati</taxon>
        <taxon>Bacteroidota</taxon>
        <taxon>Bacteroidia</taxon>
        <taxon>Bacteroidales</taxon>
        <taxon>Muribaculaceae</taxon>
        <taxon>Duncaniella</taxon>
    </lineage>
</organism>
<dbReference type="AlphaFoldDB" id="A0A2V1IML8"/>
<protein>
    <submittedName>
        <fullName evidence="1">DUF386 domain-containing protein</fullName>
    </submittedName>
</protein>
<dbReference type="Proteomes" id="UP000244905">
    <property type="component" value="Unassembled WGS sequence"/>
</dbReference>
<dbReference type="GeneID" id="82526779"/>
<dbReference type="Pfam" id="PF04074">
    <property type="entry name" value="DUF386"/>
    <property type="match status" value="1"/>
</dbReference>
<comment type="caution">
    <text evidence="1">The sequence shown here is derived from an EMBL/GenBank/DDBJ whole genome shotgun (WGS) entry which is preliminary data.</text>
</comment>
<evidence type="ECO:0000313" key="2">
    <source>
        <dbReference type="Proteomes" id="UP000244905"/>
    </source>
</evidence>
<dbReference type="NCBIfam" id="TIGR00022">
    <property type="entry name" value="YhcH/YjgK/YiaL family protein"/>
    <property type="match status" value="1"/>
</dbReference>
<proteinExistence type="predicted"/>
<dbReference type="InterPro" id="IPR004375">
    <property type="entry name" value="NanQ/TabA/YiaL"/>
</dbReference>
<accession>A0A2V1IML8</accession>
<dbReference type="GO" id="GO:0005829">
    <property type="term" value="C:cytosol"/>
    <property type="evidence" value="ECO:0007669"/>
    <property type="project" value="TreeGrafter"/>
</dbReference>
<dbReference type="InterPro" id="IPR037012">
    <property type="entry name" value="NanQ/TabA/YiaL_sf"/>
</dbReference>
<dbReference type="RefSeq" id="WP_107032910.1">
    <property type="nucleotide sequence ID" value="NZ_CAPEJN010000060.1"/>
</dbReference>